<protein>
    <recommendedName>
        <fullName evidence="4">Lipoprotein</fullName>
    </recommendedName>
</protein>
<dbReference type="OrthoDB" id="7428686at2"/>
<dbReference type="STRING" id="1044.EH31_13700"/>
<evidence type="ECO:0000313" key="2">
    <source>
        <dbReference type="EMBL" id="KEO89088.1"/>
    </source>
</evidence>
<dbReference type="PROSITE" id="PS51257">
    <property type="entry name" value="PROKAR_LIPOPROTEIN"/>
    <property type="match status" value="1"/>
</dbReference>
<proteinExistence type="predicted"/>
<name>A0A074MB74_ERYLO</name>
<reference evidence="2 3" key="1">
    <citation type="submission" date="2014-04" db="EMBL/GenBank/DDBJ databases">
        <title>A comprehensive comparison of genomes of Erythrobacter spp. strains.</title>
        <authorList>
            <person name="Zheng Q."/>
        </authorList>
    </citation>
    <scope>NUCLEOTIDE SEQUENCE [LARGE SCALE GENOMIC DNA]</scope>
    <source>
        <strain evidence="2 3">DSM 6997</strain>
    </source>
</reference>
<dbReference type="eggNOG" id="ENOG50332EF">
    <property type="taxonomic scope" value="Bacteria"/>
</dbReference>
<gene>
    <name evidence="2" type="ORF">EH31_13700</name>
</gene>
<dbReference type="RefSeq" id="WP_051699245.1">
    <property type="nucleotide sequence ID" value="NZ_JMIW01000006.1"/>
</dbReference>
<feature type="signal peptide" evidence="1">
    <location>
        <begin position="1"/>
        <end position="23"/>
    </location>
</feature>
<dbReference type="AlphaFoldDB" id="A0A074MB74"/>
<organism evidence="2 3">
    <name type="scientific">Erythrobacter longus</name>
    <dbReference type="NCBI Taxonomy" id="1044"/>
    <lineage>
        <taxon>Bacteria</taxon>
        <taxon>Pseudomonadati</taxon>
        <taxon>Pseudomonadota</taxon>
        <taxon>Alphaproteobacteria</taxon>
        <taxon>Sphingomonadales</taxon>
        <taxon>Erythrobacteraceae</taxon>
        <taxon>Erythrobacter/Porphyrobacter group</taxon>
        <taxon>Erythrobacter</taxon>
    </lineage>
</organism>
<evidence type="ECO:0008006" key="4">
    <source>
        <dbReference type="Google" id="ProtNLM"/>
    </source>
</evidence>
<feature type="chain" id="PRO_5001699152" description="Lipoprotein" evidence="1">
    <location>
        <begin position="24"/>
        <end position="237"/>
    </location>
</feature>
<evidence type="ECO:0000313" key="3">
    <source>
        <dbReference type="Proteomes" id="UP000027647"/>
    </source>
</evidence>
<comment type="caution">
    <text evidence="2">The sequence shown here is derived from an EMBL/GenBank/DDBJ whole genome shotgun (WGS) entry which is preliminary data.</text>
</comment>
<keyword evidence="1" id="KW-0732">Signal</keyword>
<dbReference type="Proteomes" id="UP000027647">
    <property type="component" value="Unassembled WGS sequence"/>
</dbReference>
<accession>A0A074MB74</accession>
<evidence type="ECO:0000256" key="1">
    <source>
        <dbReference type="SAM" id="SignalP"/>
    </source>
</evidence>
<keyword evidence="3" id="KW-1185">Reference proteome</keyword>
<sequence>MKLRGFLLSVVLSTLLVSTGCSAEDAAPDYRYRLTVEVDTPEGLKSGSSVIEVQQTVMRPGSSPGSLGVSRKVRGEAVAVDLPGEQTLFALLRSESNVDWASYVYIYLKPPSTEKEFVDQLDDVLEVTGERELPRMWPPVAFLEERSAYPMLVTFGDMDDPTSVARVDPDDLAASFGGGVSLKRITVELTDDPMTTGIEERLPKPLERGFYGLRTQVDGVEHVVRLGRSAFSKGVAQ</sequence>
<dbReference type="EMBL" id="JMIW01000006">
    <property type="protein sequence ID" value="KEO89088.1"/>
    <property type="molecule type" value="Genomic_DNA"/>
</dbReference>